<dbReference type="EMBL" id="CM001218">
    <property type="protein sequence ID" value="AES67506.1"/>
    <property type="molecule type" value="Genomic_DNA"/>
</dbReference>
<evidence type="ECO:0000313" key="4">
    <source>
        <dbReference type="Proteomes" id="UP000002051"/>
    </source>
</evidence>
<dbReference type="AlphaFoldDB" id="G7IRU0"/>
<evidence type="ECO:0000256" key="1">
    <source>
        <dbReference type="SAM" id="Phobius"/>
    </source>
</evidence>
<feature type="transmembrane region" description="Helical" evidence="1">
    <location>
        <begin position="25"/>
        <end position="44"/>
    </location>
</feature>
<dbReference type="HOGENOM" id="CLU_2907441_0_0_1"/>
<reference evidence="3" key="3">
    <citation type="submission" date="2015-04" db="UniProtKB">
        <authorList>
            <consortium name="EnsemblPlants"/>
        </authorList>
    </citation>
    <scope>IDENTIFICATION</scope>
    <source>
        <strain evidence="3">cv. Jemalong A17</strain>
    </source>
</reference>
<keyword evidence="1" id="KW-0472">Membrane</keyword>
<keyword evidence="1" id="KW-1133">Transmembrane helix</keyword>
<reference evidence="2 4" key="2">
    <citation type="journal article" date="2014" name="BMC Genomics">
        <title>An improved genome release (version Mt4.0) for the model legume Medicago truncatula.</title>
        <authorList>
            <person name="Tang H."/>
            <person name="Krishnakumar V."/>
            <person name="Bidwell S."/>
            <person name="Rosen B."/>
            <person name="Chan A."/>
            <person name="Zhou S."/>
            <person name="Gentzbittel L."/>
            <person name="Childs K.L."/>
            <person name="Yandell M."/>
            <person name="Gundlach H."/>
            <person name="Mayer K.F."/>
            <person name="Schwartz D.C."/>
            <person name="Town C.D."/>
        </authorList>
    </citation>
    <scope>GENOME REANNOTATION</scope>
    <source>
        <strain evidence="3 4">cv. Jemalong A17</strain>
    </source>
</reference>
<dbReference type="Proteomes" id="UP000002051">
    <property type="component" value="Chromosome 2"/>
</dbReference>
<gene>
    <name evidence="2" type="ordered locus">MTR_2g094560</name>
</gene>
<reference evidence="2 4" key="1">
    <citation type="journal article" date="2011" name="Nature">
        <title>The Medicago genome provides insight into the evolution of rhizobial symbioses.</title>
        <authorList>
            <person name="Young N.D."/>
            <person name="Debelle F."/>
            <person name="Oldroyd G.E."/>
            <person name="Geurts R."/>
            <person name="Cannon S.B."/>
            <person name="Udvardi M.K."/>
            <person name="Benedito V.A."/>
            <person name="Mayer K.F."/>
            <person name="Gouzy J."/>
            <person name="Schoof H."/>
            <person name="Van de Peer Y."/>
            <person name="Proost S."/>
            <person name="Cook D.R."/>
            <person name="Meyers B.C."/>
            <person name="Spannagl M."/>
            <person name="Cheung F."/>
            <person name="De Mita S."/>
            <person name="Krishnakumar V."/>
            <person name="Gundlach H."/>
            <person name="Zhou S."/>
            <person name="Mudge J."/>
            <person name="Bharti A.K."/>
            <person name="Murray J.D."/>
            <person name="Naoumkina M.A."/>
            <person name="Rosen B."/>
            <person name="Silverstein K.A."/>
            <person name="Tang H."/>
            <person name="Rombauts S."/>
            <person name="Zhao P.X."/>
            <person name="Zhou P."/>
            <person name="Barbe V."/>
            <person name="Bardou P."/>
            <person name="Bechner M."/>
            <person name="Bellec A."/>
            <person name="Berger A."/>
            <person name="Berges H."/>
            <person name="Bidwell S."/>
            <person name="Bisseling T."/>
            <person name="Choisne N."/>
            <person name="Couloux A."/>
            <person name="Denny R."/>
            <person name="Deshpande S."/>
            <person name="Dai X."/>
            <person name="Doyle J.J."/>
            <person name="Dudez A.M."/>
            <person name="Farmer A.D."/>
            <person name="Fouteau S."/>
            <person name="Franken C."/>
            <person name="Gibelin C."/>
            <person name="Gish J."/>
            <person name="Goldstein S."/>
            <person name="Gonzalez A.J."/>
            <person name="Green P.J."/>
            <person name="Hallab A."/>
            <person name="Hartog M."/>
            <person name="Hua A."/>
            <person name="Humphray S.J."/>
            <person name="Jeong D.H."/>
            <person name="Jing Y."/>
            <person name="Jocker A."/>
            <person name="Kenton S.M."/>
            <person name="Kim D.J."/>
            <person name="Klee K."/>
            <person name="Lai H."/>
            <person name="Lang C."/>
            <person name="Lin S."/>
            <person name="Macmil S.L."/>
            <person name="Magdelenat G."/>
            <person name="Matthews L."/>
            <person name="McCorrison J."/>
            <person name="Monaghan E.L."/>
            <person name="Mun J.H."/>
            <person name="Najar F.Z."/>
            <person name="Nicholson C."/>
            <person name="Noirot C."/>
            <person name="O'Bleness M."/>
            <person name="Paule C.R."/>
            <person name="Poulain J."/>
            <person name="Prion F."/>
            <person name="Qin B."/>
            <person name="Qu C."/>
            <person name="Retzel E.F."/>
            <person name="Riddle C."/>
            <person name="Sallet E."/>
            <person name="Samain S."/>
            <person name="Samson N."/>
            <person name="Sanders I."/>
            <person name="Saurat O."/>
            <person name="Scarpelli C."/>
            <person name="Schiex T."/>
            <person name="Segurens B."/>
            <person name="Severin A.J."/>
            <person name="Sherrier D.J."/>
            <person name="Shi R."/>
            <person name="Sims S."/>
            <person name="Singer S.R."/>
            <person name="Sinharoy S."/>
            <person name="Sterck L."/>
            <person name="Viollet A."/>
            <person name="Wang B.B."/>
            <person name="Wang K."/>
            <person name="Wang M."/>
            <person name="Wang X."/>
            <person name="Warfsmann J."/>
            <person name="Weissenbach J."/>
            <person name="White D.D."/>
            <person name="White J.D."/>
            <person name="Wiley G.B."/>
            <person name="Wincker P."/>
            <person name="Xing Y."/>
            <person name="Yang L."/>
            <person name="Yao Z."/>
            <person name="Ying F."/>
            <person name="Zhai J."/>
            <person name="Zhou L."/>
            <person name="Zuber A."/>
            <person name="Denarie J."/>
            <person name="Dixon R.A."/>
            <person name="May G.D."/>
            <person name="Schwartz D.C."/>
            <person name="Rogers J."/>
            <person name="Quetier F."/>
            <person name="Town C.D."/>
            <person name="Roe B.A."/>
        </authorList>
    </citation>
    <scope>NUCLEOTIDE SEQUENCE [LARGE SCALE GENOMIC DNA]</scope>
    <source>
        <strain evidence="2">A17</strain>
        <strain evidence="3 4">cv. Jemalong A17</strain>
    </source>
</reference>
<evidence type="ECO:0000313" key="3">
    <source>
        <dbReference type="EnsemblPlants" id="AES67506"/>
    </source>
</evidence>
<proteinExistence type="predicted"/>
<keyword evidence="1 2" id="KW-0812">Transmembrane</keyword>
<name>G7IRU0_MEDTR</name>
<protein>
    <submittedName>
        <fullName evidence="2">Transmembrane protein, putative</fullName>
    </submittedName>
</protein>
<sequence length="62" mass="6993">MEACPIQKVRTTTKTKNTRSEELNFLVFSYNAIVYGACFLCIGISSKGLTSKVQSIAWLFQR</sequence>
<evidence type="ECO:0000313" key="2">
    <source>
        <dbReference type="EMBL" id="AES67506.1"/>
    </source>
</evidence>
<organism evidence="2 4">
    <name type="scientific">Medicago truncatula</name>
    <name type="common">Barrel medic</name>
    <name type="synonym">Medicago tribuloides</name>
    <dbReference type="NCBI Taxonomy" id="3880"/>
    <lineage>
        <taxon>Eukaryota</taxon>
        <taxon>Viridiplantae</taxon>
        <taxon>Streptophyta</taxon>
        <taxon>Embryophyta</taxon>
        <taxon>Tracheophyta</taxon>
        <taxon>Spermatophyta</taxon>
        <taxon>Magnoliopsida</taxon>
        <taxon>eudicotyledons</taxon>
        <taxon>Gunneridae</taxon>
        <taxon>Pentapetalae</taxon>
        <taxon>rosids</taxon>
        <taxon>fabids</taxon>
        <taxon>Fabales</taxon>
        <taxon>Fabaceae</taxon>
        <taxon>Papilionoideae</taxon>
        <taxon>50 kb inversion clade</taxon>
        <taxon>NPAAA clade</taxon>
        <taxon>Hologalegina</taxon>
        <taxon>IRL clade</taxon>
        <taxon>Trifolieae</taxon>
        <taxon>Medicago</taxon>
    </lineage>
</organism>
<keyword evidence="4" id="KW-1185">Reference proteome</keyword>
<accession>G7IRU0</accession>
<dbReference type="PaxDb" id="3880-AES67506"/>
<dbReference type="EnsemblPlants" id="AES67506">
    <property type="protein sequence ID" value="AES67506"/>
    <property type="gene ID" value="MTR_2g094560"/>
</dbReference>